<protein>
    <submittedName>
        <fullName evidence="1">Uncharacterized protein</fullName>
    </submittedName>
</protein>
<dbReference type="OrthoDB" id="2156739at2"/>
<dbReference type="Proteomes" id="UP000199481">
    <property type="component" value="Unassembled WGS sequence"/>
</dbReference>
<gene>
    <name evidence="1" type="ORF">SAMN04487752_0870</name>
</gene>
<dbReference type="RefSeq" id="WP_089975460.1">
    <property type="nucleotide sequence ID" value="NZ_CP084916.1"/>
</dbReference>
<keyword evidence="2" id="KW-1185">Reference proteome</keyword>
<name>A0A1H0YD30_9LACT</name>
<accession>A0A1H0YD30</accession>
<evidence type="ECO:0000313" key="2">
    <source>
        <dbReference type="Proteomes" id="UP000199481"/>
    </source>
</evidence>
<dbReference type="EMBL" id="FNJW01000008">
    <property type="protein sequence ID" value="SDQ12950.1"/>
    <property type="molecule type" value="Genomic_DNA"/>
</dbReference>
<evidence type="ECO:0000313" key="1">
    <source>
        <dbReference type="EMBL" id="SDQ12950.1"/>
    </source>
</evidence>
<dbReference type="AlphaFoldDB" id="A0A1H0YD30"/>
<reference evidence="2" key="1">
    <citation type="submission" date="2016-10" db="EMBL/GenBank/DDBJ databases">
        <authorList>
            <person name="Varghese N."/>
            <person name="Submissions S."/>
        </authorList>
    </citation>
    <scope>NUCLEOTIDE SEQUENCE [LARGE SCALE GENOMIC DNA]</scope>
    <source>
        <strain evidence="2">MPL-11</strain>
    </source>
</reference>
<organism evidence="1 2">
    <name type="scientific">Carnobacterium viridans</name>
    <dbReference type="NCBI Taxonomy" id="174587"/>
    <lineage>
        <taxon>Bacteria</taxon>
        <taxon>Bacillati</taxon>
        <taxon>Bacillota</taxon>
        <taxon>Bacilli</taxon>
        <taxon>Lactobacillales</taxon>
        <taxon>Carnobacteriaceae</taxon>
        <taxon>Carnobacterium</taxon>
    </lineage>
</organism>
<sequence length="85" mass="10192">MKERKISTYFSIYLNEKEVVLHYANTIELAQEFQFKMEEDALQFFQACLDIEKSIENLATQKQETTHNQWVKQALKGVDYEYAEY</sequence>
<proteinExistence type="predicted"/>